<dbReference type="HOGENOM" id="CLU_012565_0_0_1"/>
<dbReference type="InParanoid" id="Q6CSS0"/>
<evidence type="ECO:0000256" key="9">
    <source>
        <dbReference type="ARBA" id="ARBA00022895"/>
    </source>
</evidence>
<keyword evidence="7 13" id="KW-0479">Metal-binding</keyword>
<protein>
    <recommendedName>
        <fullName evidence="3 13">Telomerase reverse transcriptase</fullName>
        <ecNumber evidence="2 13">2.7.7.49</ecNumber>
    </recommendedName>
    <alternativeName>
        <fullName evidence="13">Telomerase catalytic subunit</fullName>
    </alternativeName>
</protein>
<dbReference type="FunCoup" id="Q6CSS0">
    <property type="interactions" value="337"/>
</dbReference>
<dbReference type="Proteomes" id="UP000000598">
    <property type="component" value="Chromosome C"/>
</dbReference>
<dbReference type="PANTHER" id="PTHR12066">
    <property type="entry name" value="TELOMERASE REVERSE TRANSCRIPTASE"/>
    <property type="match status" value="1"/>
</dbReference>
<evidence type="ECO:0000256" key="5">
    <source>
        <dbReference type="ARBA" id="ARBA00022679"/>
    </source>
</evidence>
<evidence type="ECO:0000256" key="2">
    <source>
        <dbReference type="ARBA" id="ARBA00012493"/>
    </source>
</evidence>
<dbReference type="InterPro" id="IPR000477">
    <property type="entry name" value="RT_dom"/>
</dbReference>
<keyword evidence="5 13" id="KW-0808">Transferase</keyword>
<dbReference type="GO" id="GO:0070034">
    <property type="term" value="F:telomerase RNA binding"/>
    <property type="evidence" value="ECO:0007669"/>
    <property type="project" value="TreeGrafter"/>
</dbReference>
<dbReference type="InterPro" id="IPR003545">
    <property type="entry name" value="Telomerase_RT"/>
</dbReference>
<gene>
    <name evidence="15" type="ORF">KLLA0_C18381g</name>
</gene>
<feature type="domain" description="Reverse transcriptase" evidence="14">
    <location>
        <begin position="412"/>
        <end position="735"/>
    </location>
</feature>
<dbReference type="PDB" id="7SBE">
    <property type="method" value="X-ray"/>
    <property type="resolution" value="2.65 A"/>
    <property type="chains" value="A/B=171-404"/>
</dbReference>
<keyword evidence="9 13" id="KW-0779">Telomere</keyword>
<accession>Q6CSS0</accession>
<dbReference type="GO" id="GO:0042162">
    <property type="term" value="F:telomeric DNA binding"/>
    <property type="evidence" value="ECO:0007669"/>
    <property type="project" value="TreeGrafter"/>
</dbReference>
<dbReference type="Pfam" id="PF12009">
    <property type="entry name" value="Telomerase_RBD"/>
    <property type="match status" value="1"/>
</dbReference>
<dbReference type="EC" id="2.7.7.49" evidence="2 13"/>
<organism evidence="15 16">
    <name type="scientific">Kluyveromyces lactis (strain ATCC 8585 / CBS 2359 / DSM 70799 / NBRC 1267 / NRRL Y-1140 / WM37)</name>
    <name type="common">Yeast</name>
    <name type="synonym">Candida sphaerica</name>
    <dbReference type="NCBI Taxonomy" id="284590"/>
    <lineage>
        <taxon>Eukaryota</taxon>
        <taxon>Fungi</taxon>
        <taxon>Dikarya</taxon>
        <taxon>Ascomycota</taxon>
        <taxon>Saccharomycotina</taxon>
        <taxon>Saccharomycetes</taxon>
        <taxon>Saccharomycetales</taxon>
        <taxon>Saccharomycetaceae</taxon>
        <taxon>Kluyveromyces</taxon>
    </lineage>
</organism>
<keyword evidence="17" id="KW-0002">3D-structure</keyword>
<keyword evidence="4 13" id="KW-0158">Chromosome</keyword>
<comment type="function">
    <text evidence="13">Telomerase is a ribonucleoprotein enzyme essential for the replication of chromosome termini in most eukaryotes. It elongates telomeres. It is a reverse transcriptase that adds simple sequence repeats to chromosome ends by copying a template sequence within the RNA component of the enzyme.</text>
</comment>
<proteinExistence type="evidence at protein level"/>
<dbReference type="CDD" id="cd01648">
    <property type="entry name" value="TERT"/>
    <property type="match status" value="1"/>
</dbReference>
<comment type="similarity">
    <text evidence="1 13">Belongs to the reverse transcriptase family. Telomerase subfamily.</text>
</comment>
<keyword evidence="16" id="KW-1185">Reference proteome</keyword>
<dbReference type="OMA" id="CYDSIPR"/>
<dbReference type="SMART" id="SM00975">
    <property type="entry name" value="Telomerase_RBD"/>
    <property type="match status" value="1"/>
</dbReference>
<reference evidence="15 16" key="1">
    <citation type="journal article" date="2004" name="Nature">
        <title>Genome evolution in yeasts.</title>
        <authorList>
            <consortium name="Genolevures"/>
            <person name="Dujon B."/>
            <person name="Sherman D."/>
            <person name="Fischer G."/>
            <person name="Durrens P."/>
            <person name="Casaregola S."/>
            <person name="Lafontaine I."/>
            <person name="de Montigny J."/>
            <person name="Marck C."/>
            <person name="Neuveglise C."/>
            <person name="Talla E."/>
            <person name="Goffard N."/>
            <person name="Frangeul L."/>
            <person name="Aigle M."/>
            <person name="Anthouard V."/>
            <person name="Babour A."/>
            <person name="Barbe V."/>
            <person name="Barnay S."/>
            <person name="Blanchin S."/>
            <person name="Beckerich J.M."/>
            <person name="Beyne E."/>
            <person name="Bleykasten C."/>
            <person name="Boisrame A."/>
            <person name="Boyer J."/>
            <person name="Cattolico L."/>
            <person name="Confanioleri F."/>
            <person name="de Daruvar A."/>
            <person name="Despons L."/>
            <person name="Fabre E."/>
            <person name="Fairhead C."/>
            <person name="Ferry-Dumazet H."/>
            <person name="Groppi A."/>
            <person name="Hantraye F."/>
            <person name="Hennequin C."/>
            <person name="Jauniaux N."/>
            <person name="Joyet P."/>
            <person name="Kachouri R."/>
            <person name="Kerrest A."/>
            <person name="Koszul R."/>
            <person name="Lemaire M."/>
            <person name="Lesur I."/>
            <person name="Ma L."/>
            <person name="Muller H."/>
            <person name="Nicaud J.M."/>
            <person name="Nikolski M."/>
            <person name="Oztas S."/>
            <person name="Ozier-Kalogeropoulos O."/>
            <person name="Pellenz S."/>
            <person name="Potier S."/>
            <person name="Richard G.F."/>
            <person name="Straub M.L."/>
            <person name="Suleau A."/>
            <person name="Swennene D."/>
            <person name="Tekaia F."/>
            <person name="Wesolowski-Louvel M."/>
            <person name="Westhof E."/>
            <person name="Wirth B."/>
            <person name="Zeniou-Meyer M."/>
            <person name="Zivanovic I."/>
            <person name="Bolotin-Fukuhara M."/>
            <person name="Thierry A."/>
            <person name="Bouchier C."/>
            <person name="Caudron B."/>
            <person name="Scarpelli C."/>
            <person name="Gaillardin C."/>
            <person name="Weissenbach J."/>
            <person name="Wincker P."/>
            <person name="Souciet J.L."/>
        </authorList>
    </citation>
    <scope>NUCLEOTIDE SEQUENCE [LARGE SCALE GENOMIC DNA]</scope>
    <source>
        <strain evidence="16">ATCC 8585 / CBS 2359 / DSM 70799 / NBRC 1267 / NRRL Y-1140 / WM37</strain>
    </source>
</reference>
<dbReference type="STRING" id="284590.Q6CSS0"/>
<dbReference type="InterPro" id="IPR043502">
    <property type="entry name" value="DNA/RNA_pol_sf"/>
</dbReference>
<evidence type="ECO:0000313" key="16">
    <source>
        <dbReference type="Proteomes" id="UP000000598"/>
    </source>
</evidence>
<dbReference type="GO" id="GO:0003720">
    <property type="term" value="F:telomerase activity"/>
    <property type="evidence" value="ECO:0007669"/>
    <property type="project" value="InterPro"/>
</dbReference>
<dbReference type="PaxDb" id="284590-Q6CSS0"/>
<dbReference type="GO" id="GO:0000781">
    <property type="term" value="C:chromosome, telomeric region"/>
    <property type="evidence" value="ECO:0007669"/>
    <property type="project" value="UniProtKB-SubCell"/>
</dbReference>
<dbReference type="Gene3D" id="3.30.70.2630">
    <property type="match status" value="1"/>
</dbReference>
<name>Q6CSS0_KLULA</name>
<dbReference type="SMR" id="Q6CSS0"/>
<evidence type="ECO:0000256" key="4">
    <source>
        <dbReference type="ARBA" id="ARBA00022454"/>
    </source>
</evidence>
<evidence type="ECO:0000256" key="3">
    <source>
        <dbReference type="ARBA" id="ARBA00016182"/>
    </source>
</evidence>
<dbReference type="InterPro" id="IPR021891">
    <property type="entry name" value="Telomerase_RBD"/>
</dbReference>
<evidence type="ECO:0000256" key="12">
    <source>
        <dbReference type="ARBA" id="ARBA00048173"/>
    </source>
</evidence>
<comment type="subcellular location">
    <subcellularLocation>
        <location evidence="13">Nucleus</location>
    </subcellularLocation>
    <subcellularLocation>
        <location evidence="13">Chromosome</location>
        <location evidence="13">Telomere</location>
    </subcellularLocation>
</comment>
<evidence type="ECO:0000256" key="11">
    <source>
        <dbReference type="ARBA" id="ARBA00023242"/>
    </source>
</evidence>
<evidence type="ECO:0000256" key="8">
    <source>
        <dbReference type="ARBA" id="ARBA00022842"/>
    </source>
</evidence>
<dbReference type="PROSITE" id="PS50878">
    <property type="entry name" value="RT_POL"/>
    <property type="match status" value="1"/>
</dbReference>
<evidence type="ECO:0000256" key="6">
    <source>
        <dbReference type="ARBA" id="ARBA00022695"/>
    </source>
</evidence>
<dbReference type="eggNOG" id="KOG1005">
    <property type="taxonomic scope" value="Eukaryota"/>
</dbReference>
<keyword evidence="10 13" id="KW-0695">RNA-directed DNA polymerase</keyword>
<comment type="catalytic activity">
    <reaction evidence="12 13">
        <text>DNA(n) + a 2'-deoxyribonucleoside 5'-triphosphate = DNA(n+1) + diphosphate</text>
        <dbReference type="Rhea" id="RHEA:22508"/>
        <dbReference type="Rhea" id="RHEA-COMP:17339"/>
        <dbReference type="Rhea" id="RHEA-COMP:17340"/>
        <dbReference type="ChEBI" id="CHEBI:33019"/>
        <dbReference type="ChEBI" id="CHEBI:61560"/>
        <dbReference type="ChEBI" id="CHEBI:173112"/>
        <dbReference type="EC" id="2.7.7.49"/>
    </reaction>
</comment>
<evidence type="ECO:0000313" key="15">
    <source>
        <dbReference type="EMBL" id="CAH01870.1"/>
    </source>
</evidence>
<dbReference type="EMBL" id="CR382123">
    <property type="protein sequence ID" value="CAH01870.1"/>
    <property type="molecule type" value="Genomic_DNA"/>
</dbReference>
<reference evidence="17" key="2">
    <citation type="journal article" date="2022" name="Int. J. Mol. Sci.">
        <title>Structure of the K. lactis telomerase RNA binding domain.</title>
        <authorList>
            <person name="Skordalakes E."/>
            <person name="Tzfati Y."/>
        </authorList>
    </citation>
    <scope>X-RAY CRYSTALLOGRAPHY (2.65 ANGSTROMS) OF 171-404</scope>
</reference>
<dbReference type="GO" id="GO:0046872">
    <property type="term" value="F:metal ion binding"/>
    <property type="evidence" value="ECO:0007669"/>
    <property type="project" value="UniProtKB-KW"/>
</dbReference>
<dbReference type="PANTHER" id="PTHR12066:SF0">
    <property type="entry name" value="TELOMERASE REVERSE TRANSCRIPTASE"/>
    <property type="match status" value="1"/>
</dbReference>
<dbReference type="GO" id="GO:0007004">
    <property type="term" value="P:telomere maintenance via telomerase"/>
    <property type="evidence" value="ECO:0007669"/>
    <property type="project" value="TreeGrafter"/>
</dbReference>
<evidence type="ECO:0000259" key="14">
    <source>
        <dbReference type="PROSITE" id="PS50878"/>
    </source>
</evidence>
<keyword evidence="11 13" id="KW-0539">Nucleus</keyword>
<evidence type="ECO:0000256" key="10">
    <source>
        <dbReference type="ARBA" id="ARBA00022918"/>
    </source>
</evidence>
<evidence type="ECO:0000256" key="7">
    <source>
        <dbReference type="ARBA" id="ARBA00022723"/>
    </source>
</evidence>
<evidence type="ECO:0007829" key="17">
    <source>
        <dbReference type="PDB" id="7SBE"/>
    </source>
</evidence>
<keyword evidence="8 13" id="KW-0460">Magnesium</keyword>
<evidence type="ECO:0000256" key="1">
    <source>
        <dbReference type="ARBA" id="ARBA00008001"/>
    </source>
</evidence>
<evidence type="ECO:0000256" key="13">
    <source>
        <dbReference type="RuleBase" id="RU365061"/>
    </source>
</evidence>
<dbReference type="GO" id="GO:0000333">
    <property type="term" value="C:telomerase catalytic core complex"/>
    <property type="evidence" value="ECO:0007669"/>
    <property type="project" value="TreeGrafter"/>
</dbReference>
<dbReference type="Gene3D" id="1.10.132.70">
    <property type="match status" value="1"/>
</dbReference>
<dbReference type="PRINTS" id="PR01365">
    <property type="entry name" value="TELOMERASERT"/>
</dbReference>
<keyword evidence="6 13" id="KW-0548">Nucleotidyltransferase</keyword>
<dbReference type="KEGG" id="kla:KLLA0_C18381g"/>
<dbReference type="SUPFAM" id="SSF56672">
    <property type="entry name" value="DNA/RNA polymerases"/>
    <property type="match status" value="1"/>
</dbReference>
<dbReference type="AlphaFoldDB" id="Q6CSS0"/>
<sequence length="861" mass="100419">MKILVEYLESLECYETLRKSDILINADSNGVSNLLLSCFAQVNSKHCVPPEIEISSTFSSSYHCETIETCILYLLHKNFTNNILTYGYQLGKNSDVMTKLFCRSSNISVSVLKCNSWRLFHQLVGTDNFVNLLINYSVYFNTGHYFRQIIGTPANAPQVPPAWLDRSYRRERNTKLTIDWNSALYHKIRPQDYKNIIETDQGLLIAEIFPKISESSKTPRSLNFALNNLKPILYELIRAHERFSYRHIINNICPKSDTFYSSPKSVIKLLIVCVRKTFPLDLLGSNSNYSVLSKAIAILVKKPLHSKILFDELCKGLRVKDVKWLETRRLPAGEQTQKIPYYDVKNRQALLYKLFFWILSCYVPKLLSTFFYVTELSSTVDIVYIRHDTWKTMSQPFLKSYFRRYLLENKYCFQHRSFTESKFNHRNLRLIPKKSGLDFRIIAVPCKGVNIQEFNEFNDYVTNALKPTKIILERLRMRRNTKFTKAFSPLEIPKIVLSYKQRLLLKHGKIPNLYLLKFDIQSCYDSIPVQKVMKLVEARICEEQQFFIRSQDILTTASTRLKRLHAVNGDIQFQENDLVIDSVKTTVLSKEDVLTVVKMELFKTSIFYRGKCYLRKDGLFQGTPLSSVLVDILYDDLLEFYTEFTDENDSDPMIIRLVDDFLIVSTSKKYIERLNNLAQTGFKSFNTYINPQKVLVTSSESETSTNVPFCALQLNLRTLEVWKDRSSYNVLGTVLGSSKQLYNKLLWIFEMRLSYNMLDERLNSWETAARFLREVALNVIQSFIVLFNRKKSSRRSFKQFVFNIFQRIDLNLSSANMFSMEKSVASKELVLSVFLEQLKLRKNAFADILTNVSDLKLLIEF</sequence>